<comment type="cofactor">
    <cofactor evidence="1">
        <name>Fe(2+)</name>
        <dbReference type="ChEBI" id="CHEBI:29033"/>
    </cofactor>
</comment>
<evidence type="ECO:0000256" key="1">
    <source>
        <dbReference type="ARBA" id="ARBA00001954"/>
    </source>
</evidence>
<keyword evidence="8" id="KW-1185">Reference proteome</keyword>
<dbReference type="Pfam" id="PF06155">
    <property type="entry name" value="GBBH-like_N"/>
    <property type="match status" value="1"/>
</dbReference>
<evidence type="ECO:0000259" key="7">
    <source>
        <dbReference type="Pfam" id="PF06155"/>
    </source>
</evidence>
<dbReference type="Gene3D" id="3.30.2020.30">
    <property type="match status" value="1"/>
</dbReference>
<sequence length="162" mass="18439">MGYNVILRNSDQVLHVKSELPGPGEDDFQVSLLWLRDNCRCSECYNEETRQRKFLVTDLNLNVTARYVTLQQDLITVLWDDDHKSTYNLTDLVSNLRPAATQPEPVLWSADTIGSLLSRHSATEVMKESGQKRLLHDIFTYGLGIVTGYSSVPLSPRSRARR</sequence>
<evidence type="ECO:0000256" key="5">
    <source>
        <dbReference type="ARBA" id="ARBA00023002"/>
    </source>
</evidence>
<keyword evidence="3" id="KW-0479">Metal-binding</keyword>
<dbReference type="AlphaFoldDB" id="A0A3Q0IWD7"/>
<dbReference type="RefSeq" id="XP_026678690.1">
    <property type="nucleotide sequence ID" value="XM_026822889.1"/>
</dbReference>
<dbReference type="GO" id="GO:0051213">
    <property type="term" value="F:dioxygenase activity"/>
    <property type="evidence" value="ECO:0007669"/>
    <property type="project" value="UniProtKB-KW"/>
</dbReference>
<evidence type="ECO:0000313" key="8">
    <source>
        <dbReference type="Proteomes" id="UP000079169"/>
    </source>
</evidence>
<dbReference type="InterPro" id="IPR010376">
    <property type="entry name" value="GBBH-like_N"/>
</dbReference>
<evidence type="ECO:0000256" key="3">
    <source>
        <dbReference type="ARBA" id="ARBA00022723"/>
    </source>
</evidence>
<feature type="domain" description="Gamma-butyrobetaine hydroxylase-like N-terminal" evidence="7">
    <location>
        <begin position="26"/>
        <end position="90"/>
    </location>
</feature>
<evidence type="ECO:0000313" key="9">
    <source>
        <dbReference type="RefSeq" id="XP_026678690.1"/>
    </source>
</evidence>
<comment type="similarity">
    <text evidence="2">Belongs to the gamma-BBH/TMLD family.</text>
</comment>
<dbReference type="FunFam" id="3.30.2020.30:FF:000002">
    <property type="entry name" value="Putative gamma-butyrobetaine dioxygenase"/>
    <property type="match status" value="1"/>
</dbReference>
<keyword evidence="6" id="KW-0408">Iron</keyword>
<keyword evidence="4 9" id="KW-0223">Dioxygenase</keyword>
<name>A0A3Q0IWD7_DIACI</name>
<protein>
    <submittedName>
        <fullName evidence="9">Trimethyllysine dioxygenase, mitochondrial isoform X2</fullName>
    </submittedName>
</protein>
<evidence type="ECO:0000256" key="2">
    <source>
        <dbReference type="ARBA" id="ARBA00008654"/>
    </source>
</evidence>
<reference evidence="9" key="1">
    <citation type="submission" date="2025-08" db="UniProtKB">
        <authorList>
            <consortium name="RefSeq"/>
        </authorList>
    </citation>
    <scope>IDENTIFICATION</scope>
</reference>
<proteinExistence type="inferred from homology"/>
<evidence type="ECO:0000256" key="6">
    <source>
        <dbReference type="ARBA" id="ARBA00023004"/>
    </source>
</evidence>
<dbReference type="InterPro" id="IPR038492">
    <property type="entry name" value="GBBH-like_N_sf"/>
</dbReference>
<dbReference type="GO" id="GO:0046872">
    <property type="term" value="F:metal ion binding"/>
    <property type="evidence" value="ECO:0007669"/>
    <property type="project" value="UniProtKB-KW"/>
</dbReference>
<dbReference type="Proteomes" id="UP000079169">
    <property type="component" value="Unplaced"/>
</dbReference>
<gene>
    <name evidence="9" type="primary">LOC103508258</name>
</gene>
<evidence type="ECO:0000256" key="4">
    <source>
        <dbReference type="ARBA" id="ARBA00022964"/>
    </source>
</evidence>
<organism evidence="8 9">
    <name type="scientific">Diaphorina citri</name>
    <name type="common">Asian citrus psyllid</name>
    <dbReference type="NCBI Taxonomy" id="121845"/>
    <lineage>
        <taxon>Eukaryota</taxon>
        <taxon>Metazoa</taxon>
        <taxon>Ecdysozoa</taxon>
        <taxon>Arthropoda</taxon>
        <taxon>Hexapoda</taxon>
        <taxon>Insecta</taxon>
        <taxon>Pterygota</taxon>
        <taxon>Neoptera</taxon>
        <taxon>Paraneoptera</taxon>
        <taxon>Hemiptera</taxon>
        <taxon>Sternorrhyncha</taxon>
        <taxon>Psylloidea</taxon>
        <taxon>Psyllidae</taxon>
        <taxon>Diaphorininae</taxon>
        <taxon>Diaphorina</taxon>
    </lineage>
</organism>
<dbReference type="GeneID" id="103508258"/>
<keyword evidence="5" id="KW-0560">Oxidoreductase</keyword>
<accession>A0A3Q0IWD7</accession>